<feature type="transmembrane region" description="Helical" evidence="8">
    <location>
        <begin position="180"/>
        <end position="200"/>
    </location>
</feature>
<evidence type="ECO:0000256" key="7">
    <source>
        <dbReference type="ARBA" id="ARBA00024348"/>
    </source>
</evidence>
<dbReference type="Gene3D" id="1.20.1250.20">
    <property type="entry name" value="MFS general substrate transporter like domains"/>
    <property type="match status" value="2"/>
</dbReference>
<evidence type="ECO:0000256" key="5">
    <source>
        <dbReference type="ARBA" id="ARBA00023136"/>
    </source>
</evidence>
<dbReference type="GO" id="GO:0005886">
    <property type="term" value="C:plasma membrane"/>
    <property type="evidence" value="ECO:0007669"/>
    <property type="project" value="UniProtKB-SubCell"/>
</dbReference>
<dbReference type="FunFam" id="1.20.1250.20:FF:000055">
    <property type="entry name" value="Facilitated trehalose transporter Tret1-2 homolog"/>
    <property type="match status" value="1"/>
</dbReference>
<dbReference type="InterPro" id="IPR005829">
    <property type="entry name" value="Sugar_transporter_CS"/>
</dbReference>
<evidence type="ECO:0000259" key="9">
    <source>
        <dbReference type="PROSITE" id="PS50850"/>
    </source>
</evidence>
<keyword evidence="4 8" id="KW-1133">Transmembrane helix</keyword>
<evidence type="ECO:0000313" key="10">
    <source>
        <dbReference type="EMBL" id="KAJ8961415.1"/>
    </source>
</evidence>
<keyword evidence="11" id="KW-1185">Reference proteome</keyword>
<dbReference type="SUPFAM" id="SSF103473">
    <property type="entry name" value="MFS general substrate transporter"/>
    <property type="match status" value="1"/>
</dbReference>
<feature type="non-terminal residue" evidence="10">
    <location>
        <position position="473"/>
    </location>
</feature>
<dbReference type="InterPro" id="IPR036259">
    <property type="entry name" value="MFS_trans_sf"/>
</dbReference>
<feature type="transmembrane region" description="Helical" evidence="8">
    <location>
        <begin position="93"/>
        <end position="110"/>
    </location>
</feature>
<evidence type="ECO:0000256" key="6">
    <source>
        <dbReference type="ARBA" id="ARBA00023180"/>
    </source>
</evidence>
<dbReference type="PANTHER" id="PTHR48021">
    <property type="match status" value="1"/>
</dbReference>
<dbReference type="InterPro" id="IPR050549">
    <property type="entry name" value="MFS_Trehalose_Transporter"/>
</dbReference>
<keyword evidence="3 8" id="KW-0812">Transmembrane</keyword>
<dbReference type="EMBL" id="JAPWTK010000005">
    <property type="protein sequence ID" value="KAJ8961415.1"/>
    <property type="molecule type" value="Genomic_DNA"/>
</dbReference>
<keyword evidence="2" id="KW-1003">Cell membrane</keyword>
<evidence type="ECO:0000256" key="3">
    <source>
        <dbReference type="ARBA" id="ARBA00022692"/>
    </source>
</evidence>
<dbReference type="Pfam" id="PF00083">
    <property type="entry name" value="Sugar_tr"/>
    <property type="match status" value="1"/>
</dbReference>
<feature type="transmembrane region" description="Helical" evidence="8">
    <location>
        <begin position="206"/>
        <end position="225"/>
    </location>
</feature>
<dbReference type="AlphaFoldDB" id="A0AAV8ZAW3"/>
<dbReference type="InterPro" id="IPR005828">
    <property type="entry name" value="MFS_sugar_transport-like"/>
</dbReference>
<feature type="transmembrane region" description="Helical" evidence="8">
    <location>
        <begin position="43"/>
        <end position="65"/>
    </location>
</feature>
<comment type="subcellular location">
    <subcellularLocation>
        <location evidence="1">Cell membrane</location>
        <topology evidence="1">Multi-pass membrane protein</topology>
    </subcellularLocation>
</comment>
<dbReference type="PROSITE" id="PS00216">
    <property type="entry name" value="SUGAR_TRANSPORT_1"/>
    <property type="match status" value="2"/>
</dbReference>
<comment type="similarity">
    <text evidence="7">Belongs to the major facilitator superfamily. Sugar transporter (TC 2.A.1.1) family. Trehalose transporter subfamily.</text>
</comment>
<feature type="transmembrane region" description="Helical" evidence="8">
    <location>
        <begin position="122"/>
        <end position="141"/>
    </location>
</feature>
<dbReference type="InterPro" id="IPR020846">
    <property type="entry name" value="MFS_dom"/>
</dbReference>
<comment type="caution">
    <text evidence="10">The sequence shown here is derived from an EMBL/GenBank/DDBJ whole genome shotgun (WGS) entry which is preliminary data.</text>
</comment>
<accession>A0AAV8ZAW3</accession>
<dbReference type="PROSITE" id="PS50850">
    <property type="entry name" value="MFS"/>
    <property type="match status" value="1"/>
</dbReference>
<dbReference type="PROSITE" id="PS00217">
    <property type="entry name" value="SUGAR_TRANSPORT_2"/>
    <property type="match status" value="1"/>
</dbReference>
<dbReference type="InterPro" id="IPR003663">
    <property type="entry name" value="Sugar/inositol_transpt"/>
</dbReference>
<organism evidence="10 11">
    <name type="scientific">Aromia moschata</name>
    <dbReference type="NCBI Taxonomy" id="1265417"/>
    <lineage>
        <taxon>Eukaryota</taxon>
        <taxon>Metazoa</taxon>
        <taxon>Ecdysozoa</taxon>
        <taxon>Arthropoda</taxon>
        <taxon>Hexapoda</taxon>
        <taxon>Insecta</taxon>
        <taxon>Pterygota</taxon>
        <taxon>Neoptera</taxon>
        <taxon>Endopterygota</taxon>
        <taxon>Coleoptera</taxon>
        <taxon>Polyphaga</taxon>
        <taxon>Cucujiformia</taxon>
        <taxon>Chrysomeloidea</taxon>
        <taxon>Cerambycidae</taxon>
        <taxon>Cerambycinae</taxon>
        <taxon>Callichromatini</taxon>
        <taxon>Aromia</taxon>
    </lineage>
</organism>
<dbReference type="PANTHER" id="PTHR48021:SF47">
    <property type="entry name" value="GH17672P"/>
    <property type="match status" value="1"/>
</dbReference>
<dbReference type="GO" id="GO:0022857">
    <property type="term" value="F:transmembrane transporter activity"/>
    <property type="evidence" value="ECO:0007669"/>
    <property type="project" value="InterPro"/>
</dbReference>
<evidence type="ECO:0000256" key="1">
    <source>
        <dbReference type="ARBA" id="ARBA00004651"/>
    </source>
</evidence>
<evidence type="ECO:0000256" key="4">
    <source>
        <dbReference type="ARBA" id="ARBA00022989"/>
    </source>
</evidence>
<protein>
    <recommendedName>
        <fullName evidence="9">Major facilitator superfamily (MFS) profile domain-containing protein</fullName>
    </recommendedName>
</protein>
<evidence type="ECO:0000256" key="2">
    <source>
        <dbReference type="ARBA" id="ARBA00022475"/>
    </source>
</evidence>
<evidence type="ECO:0000313" key="11">
    <source>
        <dbReference type="Proteomes" id="UP001162162"/>
    </source>
</evidence>
<feature type="transmembrane region" description="Helical" evidence="8">
    <location>
        <begin position="147"/>
        <end position="168"/>
    </location>
</feature>
<proteinExistence type="inferred from homology"/>
<feature type="transmembrane region" description="Helical" evidence="8">
    <location>
        <begin position="433"/>
        <end position="456"/>
    </location>
</feature>
<feature type="transmembrane region" description="Helical" evidence="8">
    <location>
        <begin position="309"/>
        <end position="329"/>
    </location>
</feature>
<feature type="transmembrane region" description="Helical" evidence="8">
    <location>
        <begin position="336"/>
        <end position="358"/>
    </location>
</feature>
<name>A0AAV8ZAW3_9CUCU</name>
<feature type="transmembrane region" description="Helical" evidence="8">
    <location>
        <begin position="278"/>
        <end position="297"/>
    </location>
</feature>
<reference evidence="10" key="1">
    <citation type="journal article" date="2023" name="Insect Mol. Biol.">
        <title>Genome sequencing provides insights into the evolution of gene families encoding plant cell wall-degrading enzymes in longhorned beetles.</title>
        <authorList>
            <person name="Shin N.R."/>
            <person name="Okamura Y."/>
            <person name="Kirsch R."/>
            <person name="Pauchet Y."/>
        </authorList>
    </citation>
    <scope>NUCLEOTIDE SEQUENCE</scope>
    <source>
        <strain evidence="10">AMC_N1</strain>
    </source>
</reference>
<feature type="domain" description="Major facilitator superfamily (MFS) profile" evidence="9">
    <location>
        <begin position="48"/>
        <end position="462"/>
    </location>
</feature>
<feature type="transmembrane region" description="Helical" evidence="8">
    <location>
        <begin position="370"/>
        <end position="396"/>
    </location>
</feature>
<gene>
    <name evidence="10" type="ORF">NQ318_014661</name>
</gene>
<keyword evidence="6" id="KW-0325">Glycoprotein</keyword>
<feature type="transmembrane region" description="Helical" evidence="8">
    <location>
        <begin position="408"/>
        <end position="427"/>
    </location>
</feature>
<keyword evidence="5 8" id="KW-0472">Membrane</keyword>
<dbReference type="Proteomes" id="UP001162162">
    <property type="component" value="Unassembled WGS sequence"/>
</dbReference>
<evidence type="ECO:0000256" key="8">
    <source>
        <dbReference type="SAM" id="Phobius"/>
    </source>
</evidence>
<dbReference type="PRINTS" id="PR00171">
    <property type="entry name" value="SUGRTRNSPORT"/>
</dbReference>
<sequence>MEDRMLNSDRKIDDNEGVVYKPLSFEKPELLVTKKGGEKKETLFLYFCALTVNLITFVSGCSLVWSSPAIPKLKSSDPDINPLGSPITALQESWIAALPPLGATLGPLLTGKLADAYGRKKALILLAVLKMASYIVLAFATDINLYYATRLLLGVAVGMNYAVLPSYVGEICDDHNRGKFGCIMGLFLTTGVLYTIAVGPHVSLKLLTLSCAVPLIITIFCFLVIPETPVYLAATGKRKEATKALMKLRGITKEAAEKDMIHILHLIDESSKSSRGGLCILQQIAGINAIMAFIEPIFNLTGSEIPPNISSILVAVVQILGIAVASVIVEKLGRKFLLLFSTISCTLSLGTLGLYFYLKQAEASYVKNIFWLPIASLIIFMLVFNIGLGPVPWALVSEMFPSNVKASAASLATSFCGLSAFVVTFSFPFMMEFMGPAICFWMFGGVCLVGAIIIYFGVPETKGKNIVEIQKML</sequence>